<dbReference type="InterPro" id="IPR023214">
    <property type="entry name" value="HAD_sf"/>
</dbReference>
<evidence type="ECO:0000313" key="2">
    <source>
        <dbReference type="Proteomes" id="UP001197875"/>
    </source>
</evidence>
<reference evidence="1 2" key="1">
    <citation type="submission" date="2021-10" db="EMBL/GenBank/DDBJ databases">
        <title>Anaerobic single-cell dispensing facilitates the cultivation of human gut bacteria.</title>
        <authorList>
            <person name="Afrizal A."/>
        </authorList>
    </citation>
    <scope>NUCLEOTIDE SEQUENCE [LARGE SCALE GENOMIC DNA]</scope>
    <source>
        <strain evidence="1 2">CLA-AA-H277</strain>
    </source>
</reference>
<dbReference type="GO" id="GO:0005829">
    <property type="term" value="C:cytosol"/>
    <property type="evidence" value="ECO:0007669"/>
    <property type="project" value="TreeGrafter"/>
</dbReference>
<dbReference type="GO" id="GO:0000287">
    <property type="term" value="F:magnesium ion binding"/>
    <property type="evidence" value="ECO:0007669"/>
    <property type="project" value="TreeGrafter"/>
</dbReference>
<dbReference type="Pfam" id="PF08282">
    <property type="entry name" value="Hydrolase_3"/>
    <property type="match status" value="1"/>
</dbReference>
<dbReference type="InterPro" id="IPR036412">
    <property type="entry name" value="HAD-like_sf"/>
</dbReference>
<dbReference type="AlphaFoldDB" id="A0AAE3DT95"/>
<name>A0AAE3DT95_9FIRM</name>
<dbReference type="PANTHER" id="PTHR10000">
    <property type="entry name" value="PHOSPHOSERINE PHOSPHATASE"/>
    <property type="match status" value="1"/>
</dbReference>
<dbReference type="GO" id="GO:0016791">
    <property type="term" value="F:phosphatase activity"/>
    <property type="evidence" value="ECO:0007669"/>
    <property type="project" value="TreeGrafter"/>
</dbReference>
<dbReference type="SFLD" id="SFLDG01140">
    <property type="entry name" value="C2.B:_Phosphomannomutase_and_P"/>
    <property type="match status" value="1"/>
</dbReference>
<gene>
    <name evidence="1" type="ORF">LKD71_09685</name>
</gene>
<dbReference type="NCBIfam" id="TIGR00099">
    <property type="entry name" value="Cof-subfamily"/>
    <property type="match status" value="1"/>
</dbReference>
<dbReference type="EMBL" id="JAJEPR010000014">
    <property type="protein sequence ID" value="MCC2190073.1"/>
    <property type="molecule type" value="Genomic_DNA"/>
</dbReference>
<comment type="caution">
    <text evidence="1">The sequence shown here is derived from an EMBL/GenBank/DDBJ whole genome shotgun (WGS) entry which is preliminary data.</text>
</comment>
<dbReference type="SUPFAM" id="SSF56784">
    <property type="entry name" value="HAD-like"/>
    <property type="match status" value="1"/>
</dbReference>
<accession>A0AAE3DT95</accession>
<keyword evidence="2" id="KW-1185">Reference proteome</keyword>
<proteinExistence type="predicted"/>
<dbReference type="SFLD" id="SFLDG01144">
    <property type="entry name" value="C2.B.4:_PGP_Like"/>
    <property type="match status" value="1"/>
</dbReference>
<protein>
    <submittedName>
        <fullName evidence="1">Cof-type HAD-IIB family hydrolase</fullName>
    </submittedName>
</protein>
<organism evidence="1 2">
    <name type="scientific">Fusicatenibacter faecihominis</name>
    <dbReference type="NCBI Taxonomy" id="2881276"/>
    <lineage>
        <taxon>Bacteria</taxon>
        <taxon>Bacillati</taxon>
        <taxon>Bacillota</taxon>
        <taxon>Clostridia</taxon>
        <taxon>Lachnospirales</taxon>
        <taxon>Lachnospiraceae</taxon>
        <taxon>Fusicatenibacter</taxon>
    </lineage>
</organism>
<dbReference type="SFLD" id="SFLDS00003">
    <property type="entry name" value="Haloacid_Dehalogenase"/>
    <property type="match status" value="1"/>
</dbReference>
<keyword evidence="1" id="KW-0378">Hydrolase</keyword>
<dbReference type="PANTHER" id="PTHR10000:SF53">
    <property type="entry name" value="5-AMINO-6-(5-PHOSPHO-D-RIBITYLAMINO)URACIL PHOSPHATASE YBJI-RELATED"/>
    <property type="match status" value="1"/>
</dbReference>
<dbReference type="InterPro" id="IPR000150">
    <property type="entry name" value="Cof"/>
</dbReference>
<sequence length="265" mass="29582">MIKLVASDIDGTLVPEGTTSINPEFYEIIRKLKEKGILFVGASGRQYSSMRALLDPVFDDIVFISGNGTNIMRKGEKLYSMGMNQTDVARLIAYMRTLPDCIFTASTLDGIYYEQHDEDFERLQVEGYHNQIHLVKDVTKEPVEIQKLAIYRRAGIAGIGAAIEERWKDTFRVFQAGECWIDFVDPAADKGNALKELQKILGIRPEETMAFGDNFNDIGMFQQAGESYAVANAADGVKKAAKHVAPSYEENGVLGILRKLAEEQE</sequence>
<dbReference type="Gene3D" id="3.40.50.1000">
    <property type="entry name" value="HAD superfamily/HAD-like"/>
    <property type="match status" value="1"/>
</dbReference>
<dbReference type="RefSeq" id="WP_227615257.1">
    <property type="nucleotide sequence ID" value="NZ_JAJEPR010000014.1"/>
</dbReference>
<evidence type="ECO:0000313" key="1">
    <source>
        <dbReference type="EMBL" id="MCC2190073.1"/>
    </source>
</evidence>
<dbReference type="NCBIfam" id="TIGR01484">
    <property type="entry name" value="HAD-SF-IIB"/>
    <property type="match status" value="1"/>
</dbReference>
<dbReference type="InterPro" id="IPR006379">
    <property type="entry name" value="HAD-SF_hydro_IIB"/>
</dbReference>
<dbReference type="Gene3D" id="3.30.1240.10">
    <property type="match status" value="1"/>
</dbReference>
<dbReference type="Proteomes" id="UP001197875">
    <property type="component" value="Unassembled WGS sequence"/>
</dbReference>